<protein>
    <submittedName>
        <fullName evidence="2">Uncharacterized protein</fullName>
    </submittedName>
</protein>
<comment type="caution">
    <text evidence="2">The sequence shown here is derived from an EMBL/GenBank/DDBJ whole genome shotgun (WGS) entry which is preliminary data.</text>
</comment>
<proteinExistence type="predicted"/>
<dbReference type="Proteomes" id="UP000275267">
    <property type="component" value="Unassembled WGS sequence"/>
</dbReference>
<accession>A0A3L6Q5X5</accession>
<name>A0A3L6Q5X5_PANMI</name>
<feature type="compositionally biased region" description="Low complexity" evidence="1">
    <location>
        <begin position="1"/>
        <end position="28"/>
    </location>
</feature>
<dbReference type="AlphaFoldDB" id="A0A3L6Q5X5"/>
<evidence type="ECO:0000313" key="2">
    <source>
        <dbReference type="EMBL" id="RLM73580.1"/>
    </source>
</evidence>
<feature type="region of interest" description="Disordered" evidence="1">
    <location>
        <begin position="1"/>
        <end position="49"/>
    </location>
</feature>
<reference evidence="3" key="1">
    <citation type="journal article" date="2019" name="Nat. Commun.">
        <title>The genome of broomcorn millet.</title>
        <authorList>
            <person name="Zou C."/>
            <person name="Miki D."/>
            <person name="Li D."/>
            <person name="Tang Q."/>
            <person name="Xiao L."/>
            <person name="Rajput S."/>
            <person name="Deng P."/>
            <person name="Jia W."/>
            <person name="Huang R."/>
            <person name="Zhang M."/>
            <person name="Sun Y."/>
            <person name="Hu J."/>
            <person name="Fu X."/>
            <person name="Schnable P.S."/>
            <person name="Li F."/>
            <person name="Zhang H."/>
            <person name="Feng B."/>
            <person name="Zhu X."/>
            <person name="Liu R."/>
            <person name="Schnable J.C."/>
            <person name="Zhu J.-K."/>
            <person name="Zhang H."/>
        </authorList>
    </citation>
    <scope>NUCLEOTIDE SEQUENCE [LARGE SCALE GENOMIC DNA]</scope>
</reference>
<gene>
    <name evidence="2" type="ORF">C2845_PM15G00340</name>
</gene>
<evidence type="ECO:0000256" key="1">
    <source>
        <dbReference type="SAM" id="MobiDB-lite"/>
    </source>
</evidence>
<feature type="region of interest" description="Disordered" evidence="1">
    <location>
        <begin position="76"/>
        <end position="123"/>
    </location>
</feature>
<evidence type="ECO:0000313" key="3">
    <source>
        <dbReference type="Proteomes" id="UP000275267"/>
    </source>
</evidence>
<sequence>MARTGPTSARAAAPSSSSSPHSSTNSNADLVFLSSSDDDDDRAATTTRKMRRGPIYQKWLFSDEVELLTWLAAERRRSGAVPSASKLFKAITKKDGQDPALMEPERDDPPPPPPALNRANLTADDLKKKVSNLKTKFSKAVKSGGPGDEDRDKTLYGLSREIWLARA</sequence>
<feature type="compositionally biased region" description="Basic and acidic residues" evidence="1">
    <location>
        <begin position="92"/>
        <end position="109"/>
    </location>
</feature>
<dbReference type="OrthoDB" id="696952at2759"/>
<keyword evidence="3" id="KW-1185">Reference proteome</keyword>
<organism evidence="2 3">
    <name type="scientific">Panicum miliaceum</name>
    <name type="common">Proso millet</name>
    <name type="synonym">Broomcorn millet</name>
    <dbReference type="NCBI Taxonomy" id="4540"/>
    <lineage>
        <taxon>Eukaryota</taxon>
        <taxon>Viridiplantae</taxon>
        <taxon>Streptophyta</taxon>
        <taxon>Embryophyta</taxon>
        <taxon>Tracheophyta</taxon>
        <taxon>Spermatophyta</taxon>
        <taxon>Magnoliopsida</taxon>
        <taxon>Liliopsida</taxon>
        <taxon>Poales</taxon>
        <taxon>Poaceae</taxon>
        <taxon>PACMAD clade</taxon>
        <taxon>Panicoideae</taxon>
        <taxon>Panicodae</taxon>
        <taxon>Paniceae</taxon>
        <taxon>Panicinae</taxon>
        <taxon>Panicum</taxon>
        <taxon>Panicum sect. Panicum</taxon>
    </lineage>
</organism>
<dbReference type="EMBL" id="PQIB02000013">
    <property type="protein sequence ID" value="RLM73580.1"/>
    <property type="molecule type" value="Genomic_DNA"/>
</dbReference>